<organism evidence="2 3">
    <name type="scientific">Streptomyces gottesmaniae</name>
    <dbReference type="NCBI Taxonomy" id="3075518"/>
    <lineage>
        <taxon>Bacteria</taxon>
        <taxon>Bacillati</taxon>
        <taxon>Actinomycetota</taxon>
        <taxon>Actinomycetes</taxon>
        <taxon>Kitasatosporales</taxon>
        <taxon>Streptomycetaceae</taxon>
        <taxon>Streptomyces</taxon>
    </lineage>
</organism>
<feature type="region of interest" description="Disordered" evidence="1">
    <location>
        <begin position="94"/>
        <end position="224"/>
    </location>
</feature>
<reference evidence="2" key="1">
    <citation type="submission" date="2024-05" db="EMBL/GenBank/DDBJ databases">
        <title>30 novel species of actinomycetes from the DSMZ collection.</title>
        <authorList>
            <person name="Nouioui I."/>
        </authorList>
    </citation>
    <scope>NUCLEOTIDE SEQUENCE</scope>
    <source>
        <strain evidence="2">DSM 3412</strain>
    </source>
</reference>
<evidence type="ECO:0008006" key="4">
    <source>
        <dbReference type="Google" id="ProtNLM"/>
    </source>
</evidence>
<feature type="compositionally biased region" description="Acidic residues" evidence="1">
    <location>
        <begin position="201"/>
        <end position="220"/>
    </location>
</feature>
<feature type="compositionally biased region" description="Polar residues" evidence="1">
    <location>
        <begin position="175"/>
        <end position="185"/>
    </location>
</feature>
<evidence type="ECO:0000313" key="2">
    <source>
        <dbReference type="EMBL" id="MDT0567875.1"/>
    </source>
</evidence>
<proteinExistence type="predicted"/>
<comment type="caution">
    <text evidence="2">The sequence shown here is derived from an EMBL/GenBank/DDBJ whole genome shotgun (WGS) entry which is preliminary data.</text>
</comment>
<protein>
    <recommendedName>
        <fullName evidence="4">Helix-turn-helix domain-containing protein</fullName>
    </recommendedName>
</protein>
<accession>A0ABU2YU96</accession>
<sequence>MGSRLYVEVLDYAPTTLTHREKLALSVLADDARDTTRITWSSVESEKILRRAQVSRPQIYEVLKALVKKGVLEKVTAGQKNGTAKYRILPLQCPVIPDADPDPQGPDSPDTDGPQSPETPDPRPQLKGLENPDTEPDQSPESPDTDAEPQCPENPDTDESQCPEIPDVSVRESRTPTLSPLSTGPHSVGDPPSSTDPQDGTPDEVIEGEPVDDAEAEEAETPVTAQTIVGEWLDRCSERPPSRVIGQLSKEIRVLLDEDRIHPDWIRRGIARWMQKGLHPATLASVVHEVMNTTGPAGTAPGQQPAGESVFDRARARAAARAAARQEGQPQ</sequence>
<feature type="region of interest" description="Disordered" evidence="1">
    <location>
        <begin position="294"/>
        <end position="331"/>
    </location>
</feature>
<keyword evidence="3" id="KW-1185">Reference proteome</keyword>
<dbReference type="Proteomes" id="UP001180737">
    <property type="component" value="Unassembled WGS sequence"/>
</dbReference>
<evidence type="ECO:0000256" key="1">
    <source>
        <dbReference type="SAM" id="MobiDB-lite"/>
    </source>
</evidence>
<evidence type="ECO:0000313" key="3">
    <source>
        <dbReference type="Proteomes" id="UP001180737"/>
    </source>
</evidence>
<dbReference type="EMBL" id="JAVRFJ010000007">
    <property type="protein sequence ID" value="MDT0567875.1"/>
    <property type="molecule type" value="Genomic_DNA"/>
</dbReference>
<feature type="compositionally biased region" description="Acidic residues" evidence="1">
    <location>
        <begin position="132"/>
        <end position="147"/>
    </location>
</feature>
<name>A0ABU2YU96_9ACTN</name>
<dbReference type="RefSeq" id="WP_157856775.1">
    <property type="nucleotide sequence ID" value="NZ_JAVRFJ010000007.1"/>
</dbReference>
<gene>
    <name evidence="2" type="ORF">RM704_10405</name>
</gene>